<dbReference type="PROSITE" id="PS51378">
    <property type="entry name" value="INVERT_DEFENSINS"/>
    <property type="match status" value="1"/>
</dbReference>
<organism evidence="4">
    <name type="scientific">Bactrocera dorsalis</name>
    <name type="common">Oriental fruit fly</name>
    <name type="synonym">Dacus dorsalis</name>
    <dbReference type="NCBI Taxonomy" id="27457"/>
    <lineage>
        <taxon>Eukaryota</taxon>
        <taxon>Metazoa</taxon>
        <taxon>Ecdysozoa</taxon>
        <taxon>Arthropoda</taxon>
        <taxon>Hexapoda</taxon>
        <taxon>Insecta</taxon>
        <taxon>Pterygota</taxon>
        <taxon>Neoptera</taxon>
        <taxon>Endopterygota</taxon>
        <taxon>Diptera</taxon>
        <taxon>Brachycera</taxon>
        <taxon>Muscomorpha</taxon>
        <taxon>Tephritoidea</taxon>
        <taxon>Tephritidae</taxon>
        <taxon>Bactrocera</taxon>
        <taxon>Bactrocera</taxon>
    </lineage>
</organism>
<dbReference type="InterPro" id="IPR001542">
    <property type="entry name" value="Defensin_invertebrate/fungal"/>
</dbReference>
<evidence type="ECO:0000256" key="1">
    <source>
        <dbReference type="ARBA" id="ARBA00023157"/>
    </source>
</evidence>
<dbReference type="AlphaFoldDB" id="A0A034WBR2"/>
<protein>
    <recommendedName>
        <fullName evidence="3">Invertebrate defensins family profile domain-containing protein</fullName>
    </recommendedName>
</protein>
<proteinExistence type="predicted"/>
<dbReference type="GO" id="GO:0042742">
    <property type="term" value="P:defense response to bacterium"/>
    <property type="evidence" value="ECO:0007669"/>
    <property type="project" value="UniProtKB-ARBA"/>
</dbReference>
<sequence>MRTISILSSVLCSFLLLQVASAIPVAEAELNGPAQVQQPEDPEIVKIKNGDITIDASIQSNAYVEIPESVAENFLKAMFEAFQKMQISGETTVHSQVHVPDVKPINVQEGPKPEARAVCNPGNCNSRCFSRGYRGGFCDIYSTCVCYL</sequence>
<feature type="chain" id="PRO_5001557763" description="Invertebrate defensins family profile domain-containing protein" evidence="2">
    <location>
        <begin position="23"/>
        <end position="148"/>
    </location>
</feature>
<dbReference type="GO" id="GO:0005576">
    <property type="term" value="C:extracellular region"/>
    <property type="evidence" value="ECO:0007669"/>
    <property type="project" value="UniProtKB-ARBA"/>
</dbReference>
<name>A0A034WBR2_BACDO</name>
<dbReference type="EMBL" id="GAKP01007759">
    <property type="protein sequence ID" value="JAC51193.1"/>
    <property type="molecule type" value="Transcribed_RNA"/>
</dbReference>
<keyword evidence="2" id="KW-0732">Signal</keyword>
<reference evidence="4" key="1">
    <citation type="journal article" date="2014" name="BMC Genomics">
        <title>Characterizing the developmental transcriptome of the oriental fruit fly, Bactrocera dorsalis (Diptera: Tephritidae) through comparative genomic analysis with Drosophila melanogaster utilizing modENCODE datasets.</title>
        <authorList>
            <person name="Geib S.M."/>
            <person name="Calla B."/>
            <person name="Hall B."/>
            <person name="Hou S."/>
            <person name="Manoukis N.C."/>
        </authorList>
    </citation>
    <scope>NUCLEOTIDE SEQUENCE</scope>
    <source>
        <strain evidence="4">Punador</strain>
    </source>
</reference>
<keyword evidence="1" id="KW-1015">Disulfide bond</keyword>
<feature type="signal peptide" evidence="2">
    <location>
        <begin position="1"/>
        <end position="22"/>
    </location>
</feature>
<evidence type="ECO:0000313" key="4">
    <source>
        <dbReference type="EMBL" id="JAC51193.1"/>
    </source>
</evidence>
<accession>A0A034WBR2</accession>
<evidence type="ECO:0000256" key="2">
    <source>
        <dbReference type="SAM" id="SignalP"/>
    </source>
</evidence>
<evidence type="ECO:0000259" key="3">
    <source>
        <dbReference type="PROSITE" id="PS51378"/>
    </source>
</evidence>
<feature type="domain" description="Invertebrate defensins family profile" evidence="3">
    <location>
        <begin position="116"/>
        <end position="148"/>
    </location>
</feature>